<dbReference type="InterPro" id="IPR011006">
    <property type="entry name" value="CheY-like_superfamily"/>
</dbReference>
<protein>
    <submittedName>
        <fullName evidence="3">Response regulator</fullName>
    </submittedName>
</protein>
<dbReference type="Gene3D" id="3.40.50.2300">
    <property type="match status" value="1"/>
</dbReference>
<comment type="caution">
    <text evidence="3">The sequence shown here is derived from an EMBL/GenBank/DDBJ whole genome shotgun (WGS) entry which is preliminary data.</text>
</comment>
<evidence type="ECO:0000313" key="3">
    <source>
        <dbReference type="EMBL" id="RKL67912.1"/>
    </source>
</evidence>
<dbReference type="Pfam" id="PF00072">
    <property type="entry name" value="Response_reg"/>
    <property type="match status" value="1"/>
</dbReference>
<name>A0A3A9KBK3_9BACI</name>
<dbReference type="RefSeq" id="WP_110938251.1">
    <property type="nucleotide sequence ID" value="NZ_KZ614147.1"/>
</dbReference>
<reference evidence="3 4" key="1">
    <citation type="submission" date="2017-10" db="EMBL/GenBank/DDBJ databases">
        <title>Bacillus sp. nov., a halophilic bacterium isolated from a Keqin Lake.</title>
        <authorList>
            <person name="Wang H."/>
        </authorList>
    </citation>
    <scope>NUCLEOTIDE SEQUENCE [LARGE SCALE GENOMIC DNA]</scope>
    <source>
        <strain evidence="3 4">KCTC 13187</strain>
    </source>
</reference>
<accession>A0A3A9KBK3</accession>
<evidence type="ECO:0000256" key="1">
    <source>
        <dbReference type="PROSITE-ProRule" id="PRU00169"/>
    </source>
</evidence>
<dbReference type="SMART" id="SM00448">
    <property type="entry name" value="REC"/>
    <property type="match status" value="1"/>
</dbReference>
<dbReference type="AlphaFoldDB" id="A0A3A9KBK3"/>
<dbReference type="GO" id="GO:0000160">
    <property type="term" value="P:phosphorelay signal transduction system"/>
    <property type="evidence" value="ECO:0007669"/>
    <property type="project" value="InterPro"/>
</dbReference>
<keyword evidence="4" id="KW-1185">Reference proteome</keyword>
<feature type="domain" description="Response regulatory" evidence="2">
    <location>
        <begin position="3"/>
        <end position="118"/>
    </location>
</feature>
<dbReference type="OrthoDB" id="9797769at2"/>
<proteinExistence type="predicted"/>
<dbReference type="Proteomes" id="UP000281498">
    <property type="component" value="Unassembled WGS sequence"/>
</dbReference>
<evidence type="ECO:0000259" key="2">
    <source>
        <dbReference type="PROSITE" id="PS50110"/>
    </source>
</evidence>
<feature type="modified residue" description="4-aspartylphosphate" evidence="1">
    <location>
        <position position="52"/>
    </location>
</feature>
<gene>
    <name evidence="3" type="ORF">CR203_05240</name>
</gene>
<dbReference type="CDD" id="cd17574">
    <property type="entry name" value="REC_OmpR"/>
    <property type="match status" value="1"/>
</dbReference>
<dbReference type="InterPro" id="IPR052048">
    <property type="entry name" value="ST_Response_Regulator"/>
</dbReference>
<dbReference type="PANTHER" id="PTHR43228:SF1">
    <property type="entry name" value="TWO-COMPONENT RESPONSE REGULATOR ARR22"/>
    <property type="match status" value="1"/>
</dbReference>
<dbReference type="EMBL" id="PDOE01000002">
    <property type="protein sequence ID" value="RKL67912.1"/>
    <property type="molecule type" value="Genomic_DNA"/>
</dbReference>
<dbReference type="PROSITE" id="PS50110">
    <property type="entry name" value="RESPONSE_REGULATORY"/>
    <property type="match status" value="1"/>
</dbReference>
<dbReference type="PANTHER" id="PTHR43228">
    <property type="entry name" value="TWO-COMPONENT RESPONSE REGULATOR"/>
    <property type="match status" value="1"/>
</dbReference>
<organism evidence="3 4">
    <name type="scientific">Salipaludibacillus neizhouensis</name>
    <dbReference type="NCBI Taxonomy" id="885475"/>
    <lineage>
        <taxon>Bacteria</taxon>
        <taxon>Bacillati</taxon>
        <taxon>Bacillota</taxon>
        <taxon>Bacilli</taxon>
        <taxon>Bacillales</taxon>
        <taxon>Bacillaceae</taxon>
    </lineage>
</organism>
<dbReference type="SUPFAM" id="SSF52172">
    <property type="entry name" value="CheY-like"/>
    <property type="match status" value="1"/>
</dbReference>
<dbReference type="InterPro" id="IPR001789">
    <property type="entry name" value="Sig_transdc_resp-reg_receiver"/>
</dbReference>
<keyword evidence="1" id="KW-0597">Phosphoprotein</keyword>
<sequence length="119" mass="13318">MKKILVADDEDILRMLIVDTLEDLGFEIEEAEDGQEALEKLEEGNFDLAILDYMMPEKTGLEVIQSLSKETKNNIQLVMLTAKAQEQDRQIALNAGADYFIAKPFSPTELSAVVEEILA</sequence>
<evidence type="ECO:0000313" key="4">
    <source>
        <dbReference type="Proteomes" id="UP000281498"/>
    </source>
</evidence>